<evidence type="ECO:0000259" key="6">
    <source>
        <dbReference type="Pfam" id="PF00561"/>
    </source>
</evidence>
<keyword evidence="3 5" id="KW-0093">Biotin biosynthesis</keyword>
<comment type="subcellular location">
    <subcellularLocation>
        <location evidence="5">Cytoplasm</location>
    </subcellularLocation>
</comment>
<comment type="subunit">
    <text evidence="5">Monomer.</text>
</comment>
<dbReference type="InterPro" id="IPR029058">
    <property type="entry name" value="AB_hydrolase_fold"/>
</dbReference>
<feature type="binding site" evidence="5">
    <location>
        <begin position="141"/>
        <end position="145"/>
    </location>
    <ligand>
        <name>substrate</name>
    </ligand>
</feature>
<name>A0A0A0BFJ0_9GAMM</name>
<dbReference type="GO" id="GO:0090499">
    <property type="term" value="F:pimelyl-[acyl-carrier protein] methyl ester esterase activity"/>
    <property type="evidence" value="ECO:0007669"/>
    <property type="project" value="UniProtKB-EC"/>
</dbReference>
<reference evidence="7 8" key="1">
    <citation type="submission" date="2014-09" db="EMBL/GenBank/DDBJ databases">
        <authorList>
            <person name="Grob C."/>
            <person name="Taubert M."/>
            <person name="Howat A.M."/>
            <person name="Burns O.J."/>
            <person name="Dixon J.L."/>
            <person name="Chen Y."/>
            <person name="Murrell J.C."/>
        </authorList>
    </citation>
    <scope>NUCLEOTIDE SEQUENCE [LARGE SCALE GENOMIC DNA]</scope>
    <source>
        <strain evidence="7">L4</strain>
    </source>
</reference>
<feature type="binding site" evidence="5">
    <location>
        <begin position="79"/>
        <end position="80"/>
    </location>
    <ligand>
        <name>substrate</name>
    </ligand>
</feature>
<feature type="domain" description="AB hydrolase-1" evidence="6">
    <location>
        <begin position="12"/>
        <end position="237"/>
    </location>
</feature>
<gene>
    <name evidence="5 7" type="primary">bioH</name>
    <name evidence="7" type="ORF">LP43_0883</name>
</gene>
<comment type="pathway">
    <text evidence="5">Cofactor biosynthesis; biotin biosynthesis.</text>
</comment>
<keyword evidence="4 5" id="KW-0378">Hydrolase</keyword>
<dbReference type="AlphaFoldDB" id="A0A0A0BFJ0"/>
<protein>
    <recommendedName>
        <fullName evidence="5">Pimeloyl-[acyl-carrier protein] methyl ester esterase</fullName>
        <ecNumber evidence="5">3.1.1.85</ecNumber>
    </recommendedName>
    <alternativeName>
        <fullName evidence="5">Biotin synthesis protein BioH</fullName>
    </alternativeName>
    <alternativeName>
        <fullName evidence="5">Carboxylesterase BioH</fullName>
    </alternativeName>
</protein>
<dbReference type="SUPFAM" id="SSF53474">
    <property type="entry name" value="alpha/beta-Hydrolases"/>
    <property type="match status" value="1"/>
</dbReference>
<accession>A0A0A0BFJ0</accession>
<dbReference type="PANTHER" id="PTHR43798:SF31">
    <property type="entry name" value="AB HYDROLASE SUPERFAMILY PROTEIN YCLE"/>
    <property type="match status" value="1"/>
</dbReference>
<feature type="binding site" evidence="5">
    <location>
        <position position="18"/>
    </location>
    <ligand>
        <name>substrate</name>
    </ligand>
</feature>
<dbReference type="InterPro" id="IPR010076">
    <property type="entry name" value="BioH"/>
</dbReference>
<dbReference type="EC" id="3.1.1.85" evidence="5"/>
<feature type="binding site" evidence="5">
    <location>
        <position position="233"/>
    </location>
    <ligand>
        <name>substrate</name>
    </ligand>
</feature>
<comment type="caution">
    <text evidence="7">The sequence shown here is derived from an EMBL/GenBank/DDBJ whole genome shotgun (WGS) entry which is preliminary data.</text>
</comment>
<dbReference type="GO" id="GO:0005737">
    <property type="term" value="C:cytoplasm"/>
    <property type="evidence" value="ECO:0007669"/>
    <property type="project" value="UniProtKB-SubCell"/>
</dbReference>
<dbReference type="InterPro" id="IPR000073">
    <property type="entry name" value="AB_hydrolase_1"/>
</dbReference>
<dbReference type="UniPathway" id="UPA00078"/>
<keyword evidence="1 5" id="KW-0719">Serine esterase</keyword>
<dbReference type="GO" id="GO:0009102">
    <property type="term" value="P:biotin biosynthetic process"/>
    <property type="evidence" value="ECO:0007669"/>
    <property type="project" value="UniProtKB-UniRule"/>
</dbReference>
<dbReference type="InterPro" id="IPR050266">
    <property type="entry name" value="AB_hydrolase_sf"/>
</dbReference>
<comment type="function">
    <text evidence="5">The physiological role of BioH is to remove the methyl group introduced by BioC when the pimeloyl moiety is complete. It allows to synthesize pimeloyl-ACP via the fatty acid synthetic pathway through the hydrolysis of the ester bonds of pimeloyl-ACP esters.</text>
</comment>
<evidence type="ECO:0000313" key="8">
    <source>
        <dbReference type="Proteomes" id="UP000029999"/>
    </source>
</evidence>
<feature type="active site" description="Nucleophile" evidence="5">
    <location>
        <position position="79"/>
    </location>
</feature>
<evidence type="ECO:0000256" key="1">
    <source>
        <dbReference type="ARBA" id="ARBA00022487"/>
    </source>
</evidence>
<evidence type="ECO:0000256" key="2">
    <source>
        <dbReference type="ARBA" id="ARBA00022490"/>
    </source>
</evidence>
<dbReference type="STRING" id="392484.LP43_0883"/>
<comment type="catalytic activity">
    <reaction evidence="5">
        <text>6-carboxyhexanoyl-[ACP] methyl ester + H2O = 6-carboxyhexanoyl-[ACP] + methanol + H(+)</text>
        <dbReference type="Rhea" id="RHEA:42700"/>
        <dbReference type="Rhea" id="RHEA-COMP:9955"/>
        <dbReference type="Rhea" id="RHEA-COMP:10186"/>
        <dbReference type="ChEBI" id="CHEBI:15377"/>
        <dbReference type="ChEBI" id="CHEBI:15378"/>
        <dbReference type="ChEBI" id="CHEBI:17790"/>
        <dbReference type="ChEBI" id="CHEBI:78846"/>
        <dbReference type="ChEBI" id="CHEBI:82735"/>
        <dbReference type="EC" id="3.1.1.85"/>
    </reaction>
</comment>
<proteinExistence type="inferred from homology"/>
<feature type="active site" evidence="5">
    <location>
        <position position="233"/>
    </location>
</feature>
<evidence type="ECO:0000256" key="5">
    <source>
        <dbReference type="HAMAP-Rule" id="MF_01260"/>
    </source>
</evidence>
<organism evidence="7 8">
    <name type="scientific">Methylophaga thiooxydans</name>
    <dbReference type="NCBI Taxonomy" id="392484"/>
    <lineage>
        <taxon>Bacteria</taxon>
        <taxon>Pseudomonadati</taxon>
        <taxon>Pseudomonadota</taxon>
        <taxon>Gammaproteobacteria</taxon>
        <taxon>Thiotrichales</taxon>
        <taxon>Piscirickettsiaceae</taxon>
        <taxon>Methylophaga</taxon>
    </lineage>
</organism>
<feature type="active site" evidence="5">
    <location>
        <position position="205"/>
    </location>
</feature>
<dbReference type="Gene3D" id="3.40.50.1820">
    <property type="entry name" value="alpha/beta hydrolase"/>
    <property type="match status" value="1"/>
</dbReference>
<evidence type="ECO:0000313" key="7">
    <source>
        <dbReference type="EMBL" id="KGM07273.1"/>
    </source>
</evidence>
<comment type="similarity">
    <text evidence="5">Belongs to the AB hydrolase superfamily. Carboxylesterase BioH family.</text>
</comment>
<dbReference type="GO" id="GO:0016020">
    <property type="term" value="C:membrane"/>
    <property type="evidence" value="ECO:0007669"/>
    <property type="project" value="TreeGrafter"/>
</dbReference>
<dbReference type="NCBIfam" id="TIGR01738">
    <property type="entry name" value="bioH"/>
    <property type="match status" value="1"/>
</dbReference>
<keyword evidence="2 5" id="KW-0963">Cytoplasm</keyword>
<dbReference type="RefSeq" id="WP_036312438.1">
    <property type="nucleotide sequence ID" value="NZ_JRQD01000002.1"/>
</dbReference>
<dbReference type="Proteomes" id="UP000029999">
    <property type="component" value="Unassembled WGS sequence"/>
</dbReference>
<dbReference type="PANTHER" id="PTHR43798">
    <property type="entry name" value="MONOACYLGLYCEROL LIPASE"/>
    <property type="match status" value="1"/>
</dbReference>
<evidence type="ECO:0000256" key="3">
    <source>
        <dbReference type="ARBA" id="ARBA00022756"/>
    </source>
</evidence>
<dbReference type="PRINTS" id="PR00111">
    <property type="entry name" value="ABHYDROLASE"/>
</dbReference>
<evidence type="ECO:0000256" key="4">
    <source>
        <dbReference type="ARBA" id="ARBA00022801"/>
    </source>
</evidence>
<dbReference type="Pfam" id="PF00561">
    <property type="entry name" value="Abhydrolase_1"/>
    <property type="match status" value="1"/>
</dbReference>
<dbReference type="EMBL" id="JRQD01000002">
    <property type="protein sequence ID" value="KGM07273.1"/>
    <property type="molecule type" value="Genomic_DNA"/>
</dbReference>
<dbReference type="HAMAP" id="MF_01260">
    <property type="entry name" value="Carboxylester"/>
    <property type="match status" value="1"/>
</dbReference>
<sequence length="253" mass="28072">MHINVVGAGPDLVMLHGWSMHSGVWHELAEGLAERFTLHLVDLPGHGQSDWQEGQFELPLLLSELEQKLPDNAVWLGWSLGGLICLAMQQRYPEKVRKLSLMATTPKFVGCETWPCAMAPSVLESFASNLHVDQKQTLQRFLMLQAKGAVQSRETIRELSEQLATQHAPQPEALRQGLALLLQTDMRDALSQATCPLQLILGERDTLVPASMPDYAKKLNPALDVTMIDGVGHAPFIAQPQRCQELIEIFIDG</sequence>